<keyword evidence="1" id="KW-1003">Cell membrane</keyword>
<evidence type="ECO:0000313" key="4">
    <source>
        <dbReference type="Proteomes" id="UP000004931"/>
    </source>
</evidence>
<proteinExistence type="predicted"/>
<dbReference type="GO" id="GO:0005886">
    <property type="term" value="C:plasma membrane"/>
    <property type="evidence" value="ECO:0007669"/>
    <property type="project" value="UniProtKB-SubCell"/>
</dbReference>
<sequence>MKTLVKRYLLMATGWISLSLGIIGAFLPLLPTTPFILLSAWCFARSSERFHSWLLANKYFGQMINDWETGRGLSRKIRARALILSWFSLSFSMFVIYQWWGIVILGTVGILLTLYLYKLPVYD</sequence>
<dbReference type="PANTHER" id="PTHR35813">
    <property type="entry name" value="INNER MEMBRANE PROTEIN YBAN"/>
    <property type="match status" value="1"/>
</dbReference>
<keyword evidence="2" id="KW-0812">Transmembrane</keyword>
<dbReference type="PANTHER" id="PTHR35813:SF1">
    <property type="entry name" value="INNER MEMBRANE PROTEIN YBAN"/>
    <property type="match status" value="1"/>
</dbReference>
<organism evidence="3 4">
    <name type="scientific">marine gamma proteobacterium HTCC2143</name>
    <dbReference type="NCBI Taxonomy" id="247633"/>
    <lineage>
        <taxon>Bacteria</taxon>
        <taxon>Pseudomonadati</taxon>
        <taxon>Pseudomonadota</taxon>
        <taxon>Gammaproteobacteria</taxon>
        <taxon>Cellvibrionales</taxon>
        <taxon>Spongiibacteraceae</taxon>
        <taxon>BD1-7 clade</taxon>
    </lineage>
</organism>
<comment type="subcellular location">
    <subcellularLocation>
        <location evidence="1">Cell inner membrane</location>
        <topology evidence="1">Multi-pass membrane protein</topology>
    </subcellularLocation>
</comment>
<reference evidence="3 4" key="1">
    <citation type="journal article" date="2010" name="J. Bacteriol.">
        <title>Genome sequence of the oligotrophic marine Gammaproteobacterium HTCC2143, isolated from the Oregon Coast.</title>
        <authorList>
            <person name="Oh H.M."/>
            <person name="Kang I."/>
            <person name="Ferriera S."/>
            <person name="Giovannoni S.J."/>
            <person name="Cho J.C."/>
        </authorList>
    </citation>
    <scope>NUCLEOTIDE SEQUENCE [LARGE SCALE GENOMIC DNA]</scope>
    <source>
        <strain evidence="3 4">HTCC2143</strain>
    </source>
</reference>
<dbReference type="Proteomes" id="UP000004931">
    <property type="component" value="Unassembled WGS sequence"/>
</dbReference>
<evidence type="ECO:0000313" key="3">
    <source>
        <dbReference type="EMBL" id="EAW30408.1"/>
    </source>
</evidence>
<gene>
    <name evidence="3" type="ORF">GP2143_09390</name>
</gene>
<dbReference type="PIRSF" id="PIRSF016789">
    <property type="entry name" value="DUF454"/>
    <property type="match status" value="1"/>
</dbReference>
<feature type="transmembrane region" description="Helical" evidence="2">
    <location>
        <begin position="7"/>
        <end position="29"/>
    </location>
</feature>
<keyword evidence="1 2" id="KW-0472">Membrane</keyword>
<accession>A0YFJ4</accession>
<keyword evidence="4" id="KW-1185">Reference proteome</keyword>
<comment type="caution">
    <text evidence="3">The sequence shown here is derived from an EMBL/GenBank/DDBJ whole genome shotgun (WGS) entry which is preliminary data.</text>
</comment>
<dbReference type="Pfam" id="PF04304">
    <property type="entry name" value="DUF454"/>
    <property type="match status" value="1"/>
</dbReference>
<dbReference type="EMBL" id="AAVT01000008">
    <property type="protein sequence ID" value="EAW30408.1"/>
    <property type="molecule type" value="Genomic_DNA"/>
</dbReference>
<name>A0YFJ4_9GAMM</name>
<dbReference type="InterPro" id="IPR007401">
    <property type="entry name" value="DUF454"/>
</dbReference>
<protein>
    <recommendedName>
        <fullName evidence="1">Inner membrane protein</fullName>
    </recommendedName>
</protein>
<keyword evidence="1" id="KW-0997">Cell inner membrane</keyword>
<dbReference type="eggNOG" id="COG2832">
    <property type="taxonomic scope" value="Bacteria"/>
</dbReference>
<dbReference type="STRING" id="247633.GP2143_09390"/>
<evidence type="ECO:0000256" key="1">
    <source>
        <dbReference type="PIRNR" id="PIRNR016789"/>
    </source>
</evidence>
<dbReference type="AlphaFoldDB" id="A0YFJ4"/>
<feature type="transmembrane region" description="Helical" evidence="2">
    <location>
        <begin position="100"/>
        <end position="117"/>
    </location>
</feature>
<evidence type="ECO:0000256" key="2">
    <source>
        <dbReference type="SAM" id="Phobius"/>
    </source>
</evidence>
<keyword evidence="2" id="KW-1133">Transmembrane helix</keyword>